<keyword evidence="9" id="KW-0408">Iron</keyword>
<dbReference type="Pfam" id="PF00173">
    <property type="entry name" value="Cyt-b5"/>
    <property type="match status" value="1"/>
</dbReference>
<protein>
    <recommendedName>
        <fullName evidence="13">Cytochrome b5</fullName>
    </recommendedName>
</protein>
<accession>A0A8C8UQ85</accession>
<keyword evidence="10" id="KW-0472">Membrane</keyword>
<evidence type="ECO:0000256" key="6">
    <source>
        <dbReference type="ARBA" id="ARBA00022824"/>
    </source>
</evidence>
<dbReference type="GO" id="GO:0046872">
    <property type="term" value="F:metal ion binding"/>
    <property type="evidence" value="ECO:0007669"/>
    <property type="project" value="UniProtKB-KW"/>
</dbReference>
<proteinExistence type="inferred from homology"/>
<evidence type="ECO:0000259" key="14">
    <source>
        <dbReference type="Pfam" id="PF00173"/>
    </source>
</evidence>
<keyword evidence="3" id="KW-0349">Heme</keyword>
<evidence type="ECO:0000256" key="12">
    <source>
        <dbReference type="ARBA" id="ARBA00038168"/>
    </source>
</evidence>
<feature type="domain" description="Cytochrome b5 heme-binding" evidence="14">
    <location>
        <begin position="13"/>
        <end position="77"/>
    </location>
</feature>
<dbReference type="Gene3D" id="3.10.120.10">
    <property type="entry name" value="Cytochrome b5-like heme/steroid binding domain"/>
    <property type="match status" value="1"/>
</dbReference>
<dbReference type="InterPro" id="IPR001199">
    <property type="entry name" value="Cyt_B5-like_heme/steroid-bd"/>
</dbReference>
<dbReference type="GO" id="GO:0020037">
    <property type="term" value="F:heme binding"/>
    <property type="evidence" value="ECO:0007669"/>
    <property type="project" value="TreeGrafter"/>
</dbReference>
<keyword evidence="5" id="KW-0479">Metal-binding</keyword>
<reference evidence="15 16" key="1">
    <citation type="submission" date="2018-10" db="EMBL/GenBank/DDBJ databases">
        <title>Improved assembly of the deer mouse Peromyscus maniculatus genome.</title>
        <authorList>
            <person name="Lassance J.-M."/>
            <person name="Hoekstra H.E."/>
        </authorList>
    </citation>
    <scope>NUCLEOTIDE SEQUENCE [LARGE SCALE GENOMIC DNA]</scope>
</reference>
<keyword evidence="4" id="KW-0812">Transmembrane</keyword>
<evidence type="ECO:0000256" key="11">
    <source>
        <dbReference type="ARBA" id="ARBA00037877"/>
    </source>
</evidence>
<sequence>LAGRTPLAVKYYTPEEIQKHKASKNTGVALYHKVYNLTKFLDQVPREQASRGDATKNFEYVGHSTDAELFKMYIMGKGHSIQMAQVSQAFRNSYYYCPV</sequence>
<reference evidence="15" key="2">
    <citation type="submission" date="2025-08" db="UniProtKB">
        <authorList>
            <consortium name="Ensembl"/>
        </authorList>
    </citation>
    <scope>IDENTIFICATION</scope>
</reference>
<evidence type="ECO:0000256" key="5">
    <source>
        <dbReference type="ARBA" id="ARBA00022723"/>
    </source>
</evidence>
<evidence type="ECO:0000256" key="10">
    <source>
        <dbReference type="ARBA" id="ARBA00023136"/>
    </source>
</evidence>
<evidence type="ECO:0000256" key="8">
    <source>
        <dbReference type="ARBA" id="ARBA00022982"/>
    </source>
</evidence>
<evidence type="ECO:0000256" key="3">
    <source>
        <dbReference type="ARBA" id="ARBA00022617"/>
    </source>
</evidence>
<dbReference type="InterPro" id="IPR036400">
    <property type="entry name" value="Cyt_B5-like_heme/steroid_sf"/>
</dbReference>
<evidence type="ECO:0000313" key="16">
    <source>
        <dbReference type="Proteomes" id="UP000694547"/>
    </source>
</evidence>
<keyword evidence="8" id="KW-0249">Electron transport</keyword>
<reference evidence="15" key="3">
    <citation type="submission" date="2025-09" db="UniProtKB">
        <authorList>
            <consortium name="Ensembl"/>
        </authorList>
    </citation>
    <scope>IDENTIFICATION</scope>
</reference>
<keyword evidence="2" id="KW-0813">Transport</keyword>
<comment type="similarity">
    <text evidence="12">Belongs to the cytochrome b5 family.</text>
</comment>
<dbReference type="PANTHER" id="PTHR19359:SF150">
    <property type="entry name" value="CYTOCHROME B5"/>
    <property type="match status" value="1"/>
</dbReference>
<dbReference type="InterPro" id="IPR050668">
    <property type="entry name" value="Cytochrome_b5"/>
</dbReference>
<evidence type="ECO:0000256" key="4">
    <source>
        <dbReference type="ARBA" id="ARBA00022692"/>
    </source>
</evidence>
<name>A0A8C8UQ85_PERMB</name>
<keyword evidence="6" id="KW-0256">Endoplasmic reticulum</keyword>
<evidence type="ECO:0000313" key="15">
    <source>
        <dbReference type="Ensembl" id="ENSPEMP00000035264.1"/>
    </source>
</evidence>
<keyword evidence="16" id="KW-1185">Reference proteome</keyword>
<dbReference type="PANTHER" id="PTHR19359">
    <property type="entry name" value="CYTOCHROME B5"/>
    <property type="match status" value="1"/>
</dbReference>
<dbReference type="Ensembl" id="ENSPEMT00000035807.1">
    <property type="protein sequence ID" value="ENSPEMP00000035264.1"/>
    <property type="gene ID" value="ENSPEMG00000026125.1"/>
</dbReference>
<dbReference type="AlphaFoldDB" id="A0A8C8UQ85"/>
<evidence type="ECO:0000256" key="7">
    <source>
        <dbReference type="ARBA" id="ARBA00022848"/>
    </source>
</evidence>
<evidence type="ECO:0000256" key="9">
    <source>
        <dbReference type="ARBA" id="ARBA00023004"/>
    </source>
</evidence>
<keyword evidence="7" id="KW-0492">Microsome</keyword>
<dbReference type="Proteomes" id="UP000694547">
    <property type="component" value="Chromosome 1"/>
</dbReference>
<dbReference type="GO" id="GO:0005789">
    <property type="term" value="C:endoplasmic reticulum membrane"/>
    <property type="evidence" value="ECO:0007669"/>
    <property type="project" value="UniProtKB-SubCell"/>
</dbReference>
<organism evidence="15 16">
    <name type="scientific">Peromyscus maniculatus bairdii</name>
    <name type="common">Prairie deer mouse</name>
    <dbReference type="NCBI Taxonomy" id="230844"/>
    <lineage>
        <taxon>Eukaryota</taxon>
        <taxon>Metazoa</taxon>
        <taxon>Chordata</taxon>
        <taxon>Craniata</taxon>
        <taxon>Vertebrata</taxon>
        <taxon>Euteleostomi</taxon>
        <taxon>Mammalia</taxon>
        <taxon>Eutheria</taxon>
        <taxon>Euarchontoglires</taxon>
        <taxon>Glires</taxon>
        <taxon>Rodentia</taxon>
        <taxon>Myomorpha</taxon>
        <taxon>Muroidea</taxon>
        <taxon>Cricetidae</taxon>
        <taxon>Neotominae</taxon>
        <taxon>Peromyscus</taxon>
    </lineage>
</organism>
<dbReference type="SUPFAM" id="SSF55856">
    <property type="entry name" value="Cytochrome b5-like heme/steroid binding domain"/>
    <property type="match status" value="1"/>
</dbReference>
<comment type="subcellular location">
    <subcellularLocation>
        <location evidence="1">Endoplasmic reticulum membrane</location>
        <topology evidence="1">Single-pass membrane protein</topology>
        <orientation evidence="1">Cytoplasmic side</orientation>
    </subcellularLocation>
    <subcellularLocation>
        <location evidence="11">Microsome membrane</location>
        <topology evidence="11">Single-pass membrane protein</topology>
        <orientation evidence="11">Cytoplasmic side</orientation>
    </subcellularLocation>
</comment>
<evidence type="ECO:0000256" key="1">
    <source>
        <dbReference type="ARBA" id="ARBA00004131"/>
    </source>
</evidence>
<evidence type="ECO:0000256" key="13">
    <source>
        <dbReference type="ARBA" id="ARBA00039806"/>
    </source>
</evidence>
<evidence type="ECO:0000256" key="2">
    <source>
        <dbReference type="ARBA" id="ARBA00022448"/>
    </source>
</evidence>